<evidence type="ECO:0000256" key="10">
    <source>
        <dbReference type="SAM" id="MobiDB-lite"/>
    </source>
</evidence>
<dbReference type="GO" id="GO:0006511">
    <property type="term" value="P:ubiquitin-dependent protein catabolic process"/>
    <property type="evidence" value="ECO:0000318"/>
    <property type="project" value="GO_Central"/>
</dbReference>
<dbReference type="InterPro" id="IPR017907">
    <property type="entry name" value="Znf_RING_CS"/>
</dbReference>
<dbReference type="eggNOG" id="KOG1812">
    <property type="taxonomic scope" value="Eukaryota"/>
</dbReference>
<dbReference type="PROSITE" id="PS50089">
    <property type="entry name" value="ZF_RING_2"/>
    <property type="match status" value="1"/>
</dbReference>
<keyword evidence="8" id="KW-0862">Zinc</keyword>
<keyword evidence="6 9" id="KW-0863">Zinc-finger</keyword>
<feature type="domain" description="RING-type" evidence="11">
    <location>
        <begin position="108"/>
        <end position="156"/>
    </location>
</feature>
<dbReference type="GO" id="GO:0016567">
    <property type="term" value="P:protein ubiquitination"/>
    <property type="evidence" value="ECO:0007669"/>
    <property type="project" value="InterPro"/>
</dbReference>
<evidence type="ECO:0000256" key="8">
    <source>
        <dbReference type="ARBA" id="ARBA00022833"/>
    </source>
</evidence>
<dbReference type="GO" id="GO:0031624">
    <property type="term" value="F:ubiquitin conjugating enzyme binding"/>
    <property type="evidence" value="ECO:0000318"/>
    <property type="project" value="GO_Central"/>
</dbReference>
<dbReference type="SUPFAM" id="SSF57850">
    <property type="entry name" value="RING/U-box"/>
    <property type="match status" value="1"/>
</dbReference>
<organism evidence="13 14">
    <name type="scientific">Solanum tuberosum</name>
    <name type="common">Potato</name>
    <dbReference type="NCBI Taxonomy" id="4113"/>
    <lineage>
        <taxon>Eukaryota</taxon>
        <taxon>Viridiplantae</taxon>
        <taxon>Streptophyta</taxon>
        <taxon>Embryophyta</taxon>
        <taxon>Tracheophyta</taxon>
        <taxon>Spermatophyta</taxon>
        <taxon>Magnoliopsida</taxon>
        <taxon>eudicotyledons</taxon>
        <taxon>Gunneridae</taxon>
        <taxon>Pentapetalae</taxon>
        <taxon>asterids</taxon>
        <taxon>lamiids</taxon>
        <taxon>Solanales</taxon>
        <taxon>Solanaceae</taxon>
        <taxon>Solanoideae</taxon>
        <taxon>Solaneae</taxon>
        <taxon>Solanum</taxon>
    </lineage>
</organism>
<proteinExistence type="inferred from homology"/>
<evidence type="ECO:0000256" key="2">
    <source>
        <dbReference type="ARBA" id="ARBA00005884"/>
    </source>
</evidence>
<dbReference type="PaxDb" id="4113-PGSC0003DMT400084933"/>
<dbReference type="EnsemblPlants" id="PGSC0003DMT400084933">
    <property type="protein sequence ID" value="PGSC0003DMT400084933"/>
    <property type="gene ID" value="PGSC0003DMG400034504"/>
</dbReference>
<protein>
    <recommendedName>
        <fullName evidence="15">Zinc finger protein</fullName>
    </recommendedName>
</protein>
<dbReference type="InParanoid" id="M1D8E1"/>
<evidence type="ECO:0000259" key="12">
    <source>
        <dbReference type="PROSITE" id="PS51873"/>
    </source>
</evidence>
<dbReference type="PANTHER" id="PTHR11685">
    <property type="entry name" value="RBR FAMILY RING FINGER AND IBR DOMAIN-CONTAINING"/>
    <property type="match status" value="1"/>
</dbReference>
<keyword evidence="5" id="KW-0677">Repeat</keyword>
<keyword evidence="3" id="KW-0808">Transferase</keyword>
<dbReference type="Pfam" id="PF00097">
    <property type="entry name" value="zf-C3HC4"/>
    <property type="match status" value="1"/>
</dbReference>
<dbReference type="GO" id="GO:0000151">
    <property type="term" value="C:ubiquitin ligase complex"/>
    <property type="evidence" value="ECO:0000318"/>
    <property type="project" value="GO_Central"/>
</dbReference>
<reference evidence="13" key="2">
    <citation type="submission" date="2015-06" db="UniProtKB">
        <authorList>
            <consortium name="EnsemblPlants"/>
        </authorList>
    </citation>
    <scope>IDENTIFICATION</scope>
    <source>
        <strain evidence="13">DM1-3 516 R44</strain>
    </source>
</reference>
<dbReference type="PROSITE" id="PS51873">
    <property type="entry name" value="TRIAD"/>
    <property type="match status" value="1"/>
</dbReference>
<dbReference type="Proteomes" id="UP000011115">
    <property type="component" value="Unassembled WGS sequence"/>
</dbReference>
<evidence type="ECO:0008006" key="15">
    <source>
        <dbReference type="Google" id="ProtNLM"/>
    </source>
</evidence>
<dbReference type="HOGENOM" id="CLU_063344_1_0_1"/>
<keyword evidence="7" id="KW-0833">Ubl conjugation pathway</keyword>
<comment type="function">
    <text evidence="1">Might act as an E3 ubiquitin-protein ligase, or as part of E3 complex, which accepts ubiquitin from specific E2 ubiquitin-conjugating enzymes and then transfers it to substrates.</text>
</comment>
<evidence type="ECO:0000256" key="6">
    <source>
        <dbReference type="ARBA" id="ARBA00022771"/>
    </source>
</evidence>
<evidence type="ECO:0000259" key="11">
    <source>
        <dbReference type="PROSITE" id="PS50089"/>
    </source>
</evidence>
<dbReference type="InterPro" id="IPR013083">
    <property type="entry name" value="Znf_RING/FYVE/PHD"/>
</dbReference>
<dbReference type="InterPro" id="IPR001841">
    <property type="entry name" value="Znf_RING"/>
</dbReference>
<evidence type="ECO:0000256" key="3">
    <source>
        <dbReference type="ARBA" id="ARBA00022679"/>
    </source>
</evidence>
<dbReference type="InterPro" id="IPR044066">
    <property type="entry name" value="TRIAD_supradom"/>
</dbReference>
<name>M1D8E1_SOLTU</name>
<keyword evidence="4" id="KW-0479">Metal-binding</keyword>
<evidence type="ECO:0000256" key="5">
    <source>
        <dbReference type="ARBA" id="ARBA00022737"/>
    </source>
</evidence>
<evidence type="ECO:0000313" key="13">
    <source>
        <dbReference type="EnsemblPlants" id="PGSC0003DMT400084933"/>
    </source>
</evidence>
<accession>M1D8E1</accession>
<dbReference type="GO" id="GO:0005737">
    <property type="term" value="C:cytoplasm"/>
    <property type="evidence" value="ECO:0000318"/>
    <property type="project" value="GO_Central"/>
</dbReference>
<dbReference type="InterPro" id="IPR018957">
    <property type="entry name" value="Znf_C3HC4_RING-type"/>
</dbReference>
<feature type="region of interest" description="Disordered" evidence="10">
    <location>
        <begin position="256"/>
        <end position="275"/>
    </location>
</feature>
<dbReference type="PROSITE" id="PS00518">
    <property type="entry name" value="ZF_RING_1"/>
    <property type="match status" value="1"/>
</dbReference>
<evidence type="ECO:0000256" key="9">
    <source>
        <dbReference type="PROSITE-ProRule" id="PRU00175"/>
    </source>
</evidence>
<dbReference type="OMA" id="MMWGTNC"/>
<evidence type="ECO:0000256" key="4">
    <source>
        <dbReference type="ARBA" id="ARBA00022723"/>
    </source>
</evidence>
<evidence type="ECO:0000256" key="1">
    <source>
        <dbReference type="ARBA" id="ARBA00003976"/>
    </source>
</evidence>
<evidence type="ECO:0000313" key="14">
    <source>
        <dbReference type="Proteomes" id="UP000011115"/>
    </source>
</evidence>
<comment type="similarity">
    <text evidence="2">Belongs to the RBR family. Ariadne subfamily.</text>
</comment>
<reference evidence="14" key="1">
    <citation type="journal article" date="2011" name="Nature">
        <title>Genome sequence and analysis of the tuber crop potato.</title>
        <authorList>
            <consortium name="The Potato Genome Sequencing Consortium"/>
        </authorList>
    </citation>
    <scope>NUCLEOTIDE SEQUENCE [LARGE SCALE GENOMIC DNA]</scope>
    <source>
        <strain evidence="14">cv. DM1-3 516 R44</strain>
    </source>
</reference>
<feature type="domain" description="RING-type" evidence="12">
    <location>
        <begin position="104"/>
        <end position="275"/>
    </location>
</feature>
<dbReference type="AlphaFoldDB" id="M1D8E1"/>
<dbReference type="Gene3D" id="3.30.40.10">
    <property type="entry name" value="Zinc/RING finger domain, C3HC4 (zinc finger)"/>
    <property type="match status" value="1"/>
</dbReference>
<dbReference type="GO" id="GO:0061630">
    <property type="term" value="F:ubiquitin protein ligase activity"/>
    <property type="evidence" value="ECO:0000318"/>
    <property type="project" value="GO_Central"/>
</dbReference>
<dbReference type="InterPro" id="IPR031127">
    <property type="entry name" value="E3_UB_ligase_RBR"/>
</dbReference>
<dbReference type="GO" id="GO:0008270">
    <property type="term" value="F:zinc ion binding"/>
    <property type="evidence" value="ECO:0007669"/>
    <property type="project" value="UniProtKB-KW"/>
</dbReference>
<evidence type="ECO:0000256" key="7">
    <source>
        <dbReference type="ARBA" id="ARBA00022786"/>
    </source>
</evidence>
<dbReference type="Gramene" id="PGSC0003DMT400084933">
    <property type="protein sequence ID" value="PGSC0003DMT400084933"/>
    <property type="gene ID" value="PGSC0003DMG400034504"/>
</dbReference>
<sequence>MESTDLQILNSSEVEVDPTSLNSDVIAITENNNGYKSGDDDIELQNILFYSAQFYSCKNLESSSNHGVGKKPMEIDYFVIPDSLNLKNNSLNLKNSITQKGESSCTLCEICEDAFPLSNTMMWGTNCNHRYCEECIQNYIGKKVNEVIHEVAIRCPASDCKEILDIDLIMPVDFLIRVRDASRLIKVLALPLVIDCPYMDCMGKLIDDQQGYPIRACPECWKLFCVNCKSLHFRMTCEIYQFSRQLNLLYWQQEEEEEEQQQQQEDEEKEEEETP</sequence>
<keyword evidence="14" id="KW-1185">Reference proteome</keyword>